<evidence type="ECO:0000313" key="1">
    <source>
        <dbReference type="EMBL" id="MBB4931793.1"/>
    </source>
</evidence>
<comment type="caution">
    <text evidence="1">The sequence shown here is derived from an EMBL/GenBank/DDBJ whole genome shotgun (WGS) entry which is preliminary data.</text>
</comment>
<accession>A0A7W7RHN5</accession>
<evidence type="ECO:0000313" key="2">
    <source>
        <dbReference type="Proteomes" id="UP000523007"/>
    </source>
</evidence>
<dbReference type="Proteomes" id="UP000523007">
    <property type="component" value="Unassembled WGS sequence"/>
</dbReference>
<name>A0A7W7RHN5_9ACTN</name>
<reference evidence="1 2" key="1">
    <citation type="submission" date="2020-08" db="EMBL/GenBank/DDBJ databases">
        <title>Sequencing the genomes of 1000 actinobacteria strains.</title>
        <authorList>
            <person name="Klenk H.-P."/>
        </authorList>
    </citation>
    <scope>NUCLEOTIDE SEQUENCE [LARGE SCALE GENOMIC DNA]</scope>
    <source>
        <strain evidence="1 2">DSM 102030</strain>
    </source>
</reference>
<dbReference type="RefSeq" id="WP_184578520.1">
    <property type="nucleotide sequence ID" value="NZ_JACHJT010000001.1"/>
</dbReference>
<keyword evidence="2" id="KW-1185">Reference proteome</keyword>
<organism evidence="1 2">
    <name type="scientific">Lipingzhangella halophila</name>
    <dbReference type="NCBI Taxonomy" id="1783352"/>
    <lineage>
        <taxon>Bacteria</taxon>
        <taxon>Bacillati</taxon>
        <taxon>Actinomycetota</taxon>
        <taxon>Actinomycetes</taxon>
        <taxon>Streptosporangiales</taxon>
        <taxon>Nocardiopsidaceae</taxon>
        <taxon>Lipingzhangella</taxon>
    </lineage>
</organism>
<protein>
    <submittedName>
        <fullName evidence="1">Uncharacterized protein</fullName>
    </submittedName>
</protein>
<dbReference type="AlphaFoldDB" id="A0A7W7RHN5"/>
<gene>
    <name evidence="1" type="ORF">F4561_002613</name>
</gene>
<proteinExistence type="predicted"/>
<sequence length="164" mass="17462">MSTPHEAARDVAIHRLVADMVKTSREDVTATAGEVLGEGDRITVKLAGRKLASVTMAAGSTRAKVTDEDKLTAWVAENHPSEVETVTRIRPAYLEQLKKQAKQDGVAADPDTGDLLPGIEVTTGDPSLRVLPADGARDLLIEAWRSGELNLGEVLQIPSGGEQT</sequence>
<dbReference type="EMBL" id="JACHJT010000001">
    <property type="protein sequence ID" value="MBB4931793.1"/>
    <property type="molecule type" value="Genomic_DNA"/>
</dbReference>